<organism evidence="2 3">
    <name type="scientific">Alkalicaulis satelles</name>
    <dbReference type="NCBI Taxonomy" id="2609175"/>
    <lineage>
        <taxon>Bacteria</taxon>
        <taxon>Pseudomonadati</taxon>
        <taxon>Pseudomonadota</taxon>
        <taxon>Alphaproteobacteria</taxon>
        <taxon>Maricaulales</taxon>
        <taxon>Maricaulaceae</taxon>
        <taxon>Alkalicaulis</taxon>
    </lineage>
</organism>
<accession>A0A5M6ZCS7</accession>
<dbReference type="AlphaFoldDB" id="A0A5M6ZCS7"/>
<dbReference type="Proteomes" id="UP000325122">
    <property type="component" value="Unassembled WGS sequence"/>
</dbReference>
<evidence type="ECO:0000313" key="3">
    <source>
        <dbReference type="Proteomes" id="UP000325122"/>
    </source>
</evidence>
<dbReference type="Pfam" id="PF03435">
    <property type="entry name" value="Sacchrp_dh_NADP"/>
    <property type="match status" value="1"/>
</dbReference>
<dbReference type="InterPro" id="IPR036291">
    <property type="entry name" value="NAD(P)-bd_dom_sf"/>
</dbReference>
<dbReference type="InterPro" id="IPR005097">
    <property type="entry name" value="Sacchrp_dh_NADP-bd"/>
</dbReference>
<proteinExistence type="predicted"/>
<dbReference type="SUPFAM" id="SSF51735">
    <property type="entry name" value="NAD(P)-binding Rossmann-fold domains"/>
    <property type="match status" value="1"/>
</dbReference>
<sequence>MRSRHDPRFRHMVKQARHTVMVLGSGVIGGQVADLLSRMDNRYHIILASRTLNKVNERANLTITSAMCLGLEPKVDIYCLDVQNIDQTASLISSLSPDLIINATSLQPFWAISLLEKPLFQRLQQARIGPWLPNHLATARTVMLAVAASGSQASVINAAFPDVVNPALHSVGLAPLVGAGNIANLIPSLQRACEKIMGAPRDRLSLRFAAHHAACNEISSTGRPDPAPYALSLMLDGREASSDIQHSALFKSVVDDFRRVRGIAGQIVAASNVVAVAVALLDERNTRAMHAPGPHGLPGGYPVRIGKGGVSLDCIGGFGSDEAISVNEAGAVVEGIEAILPDGTIIFTDQEMTVLKNEFGYYCKKMHVNEASLHAEELQSRYQSYIKKSPR</sequence>
<comment type="caution">
    <text evidence="2">The sequence shown here is derived from an EMBL/GenBank/DDBJ whole genome shotgun (WGS) entry which is preliminary data.</text>
</comment>
<name>A0A5M6ZCS7_9PROT</name>
<evidence type="ECO:0000313" key="2">
    <source>
        <dbReference type="EMBL" id="KAA5801637.1"/>
    </source>
</evidence>
<reference evidence="2 3" key="1">
    <citation type="submission" date="2019-09" db="EMBL/GenBank/DDBJ databases">
        <authorList>
            <person name="Kevbrin V."/>
            <person name="Grouzdev D.S."/>
        </authorList>
    </citation>
    <scope>NUCLEOTIDE SEQUENCE [LARGE SCALE GENOMIC DNA]</scope>
    <source>
        <strain evidence="2 3">G-192</strain>
    </source>
</reference>
<protein>
    <recommendedName>
        <fullName evidence="1">Saccharopine dehydrogenase NADP binding domain-containing protein</fullName>
    </recommendedName>
</protein>
<dbReference type="Gene3D" id="3.40.50.720">
    <property type="entry name" value="NAD(P)-binding Rossmann-like Domain"/>
    <property type="match status" value="1"/>
</dbReference>
<feature type="domain" description="Saccharopine dehydrogenase NADP binding" evidence="1">
    <location>
        <begin position="20"/>
        <end position="104"/>
    </location>
</feature>
<gene>
    <name evidence="2" type="ORF">F1654_12145</name>
</gene>
<dbReference type="EMBL" id="VWOJ01000004">
    <property type="protein sequence ID" value="KAA5801637.1"/>
    <property type="molecule type" value="Genomic_DNA"/>
</dbReference>
<evidence type="ECO:0000259" key="1">
    <source>
        <dbReference type="Pfam" id="PF03435"/>
    </source>
</evidence>
<keyword evidence="3" id="KW-1185">Reference proteome</keyword>